<reference evidence="2" key="2">
    <citation type="submission" date="2015-01" db="EMBL/GenBank/DDBJ databases">
        <title>Evolutionary Origins and Diversification of the Mycorrhizal Mutualists.</title>
        <authorList>
            <consortium name="DOE Joint Genome Institute"/>
            <consortium name="Mycorrhizal Genomics Consortium"/>
            <person name="Kohler A."/>
            <person name="Kuo A."/>
            <person name="Nagy L.G."/>
            <person name="Floudas D."/>
            <person name="Copeland A."/>
            <person name="Barry K.W."/>
            <person name="Cichocki N."/>
            <person name="Veneault-Fourrey C."/>
            <person name="LaButti K."/>
            <person name="Lindquist E.A."/>
            <person name="Lipzen A."/>
            <person name="Lundell T."/>
            <person name="Morin E."/>
            <person name="Murat C."/>
            <person name="Riley R."/>
            <person name="Ohm R."/>
            <person name="Sun H."/>
            <person name="Tunlid A."/>
            <person name="Henrissat B."/>
            <person name="Grigoriev I.V."/>
            <person name="Hibbett D.S."/>
            <person name="Martin F."/>
        </authorList>
    </citation>
    <scope>NUCLEOTIDE SEQUENCE [LARGE SCALE GENOMIC DNA]</scope>
    <source>
        <strain evidence="2">Marx 270</strain>
    </source>
</reference>
<sequence length="144" mass="16147">MVCCVAEPHLILDQRLHKLSAILQVNVCEASIGVARIETRKEKIGSSSVNAKVWTILIRQPARAPRREYPPDIHKKYPKPCRDIGKRMPSATRFPIRPEDLPLCVLEVCLRSGLAENTERESLAQILNIMIGSALPKDMTRGDP</sequence>
<accession>A0A0C3JD29</accession>
<proteinExistence type="predicted"/>
<dbReference type="HOGENOM" id="CLU_1797241_0_0_1"/>
<keyword evidence="2" id="KW-1185">Reference proteome</keyword>
<dbReference type="Proteomes" id="UP000054217">
    <property type="component" value="Unassembled WGS sequence"/>
</dbReference>
<protein>
    <submittedName>
        <fullName evidence="1">Uncharacterized protein</fullName>
    </submittedName>
</protein>
<dbReference type="EMBL" id="KN832064">
    <property type="protein sequence ID" value="KIN95586.1"/>
    <property type="molecule type" value="Genomic_DNA"/>
</dbReference>
<dbReference type="AlphaFoldDB" id="A0A0C3JD29"/>
<reference evidence="1 2" key="1">
    <citation type="submission" date="2014-04" db="EMBL/GenBank/DDBJ databases">
        <authorList>
            <consortium name="DOE Joint Genome Institute"/>
            <person name="Kuo A."/>
            <person name="Kohler A."/>
            <person name="Costa M.D."/>
            <person name="Nagy L.G."/>
            <person name="Floudas D."/>
            <person name="Copeland A."/>
            <person name="Barry K.W."/>
            <person name="Cichocki N."/>
            <person name="Veneault-Fourrey C."/>
            <person name="LaButti K."/>
            <person name="Lindquist E.A."/>
            <person name="Lipzen A."/>
            <person name="Lundell T."/>
            <person name="Morin E."/>
            <person name="Murat C."/>
            <person name="Sun H."/>
            <person name="Tunlid A."/>
            <person name="Henrissat B."/>
            <person name="Grigoriev I.V."/>
            <person name="Hibbett D.S."/>
            <person name="Martin F."/>
            <person name="Nordberg H.P."/>
            <person name="Cantor M.N."/>
            <person name="Hua S.X."/>
        </authorList>
    </citation>
    <scope>NUCLEOTIDE SEQUENCE [LARGE SCALE GENOMIC DNA]</scope>
    <source>
        <strain evidence="1 2">Marx 270</strain>
    </source>
</reference>
<evidence type="ECO:0000313" key="2">
    <source>
        <dbReference type="Proteomes" id="UP000054217"/>
    </source>
</evidence>
<gene>
    <name evidence="1" type="ORF">M404DRAFT_1007367</name>
</gene>
<dbReference type="InParanoid" id="A0A0C3JD29"/>
<evidence type="ECO:0000313" key="1">
    <source>
        <dbReference type="EMBL" id="KIN95586.1"/>
    </source>
</evidence>
<name>A0A0C3JD29_PISTI</name>
<organism evidence="1 2">
    <name type="scientific">Pisolithus tinctorius Marx 270</name>
    <dbReference type="NCBI Taxonomy" id="870435"/>
    <lineage>
        <taxon>Eukaryota</taxon>
        <taxon>Fungi</taxon>
        <taxon>Dikarya</taxon>
        <taxon>Basidiomycota</taxon>
        <taxon>Agaricomycotina</taxon>
        <taxon>Agaricomycetes</taxon>
        <taxon>Agaricomycetidae</taxon>
        <taxon>Boletales</taxon>
        <taxon>Sclerodermatineae</taxon>
        <taxon>Pisolithaceae</taxon>
        <taxon>Pisolithus</taxon>
    </lineage>
</organism>